<gene>
    <name evidence="1" type="ORF">ABH992_004460</name>
</gene>
<dbReference type="Proteomes" id="UP001565474">
    <property type="component" value="Unassembled WGS sequence"/>
</dbReference>
<reference evidence="1 2" key="1">
    <citation type="submission" date="2024-07" db="EMBL/GenBank/DDBJ databases">
        <title>Genomic Encyclopedia of Type Strains, Phase V (KMG-V): Genome sequencing to study the core and pangenomes of soil and plant-associated prokaryotes.</title>
        <authorList>
            <person name="Whitman W."/>
        </authorList>
    </citation>
    <scope>NUCLEOTIDE SEQUENCE [LARGE SCALE GENOMIC DNA]</scope>
    <source>
        <strain evidence="1 2">USDA 222</strain>
    </source>
</reference>
<comment type="caution">
    <text evidence="1">The sequence shown here is derived from an EMBL/GenBank/DDBJ whole genome shotgun (WGS) entry which is preliminary data.</text>
</comment>
<keyword evidence="2" id="KW-1185">Reference proteome</keyword>
<dbReference type="RefSeq" id="WP_036044803.1">
    <property type="nucleotide sequence ID" value="NZ_JBGBYD010000002.1"/>
</dbReference>
<evidence type="ECO:0000313" key="2">
    <source>
        <dbReference type="Proteomes" id="UP001565474"/>
    </source>
</evidence>
<dbReference type="EMBL" id="JBGBZN010000002">
    <property type="protein sequence ID" value="MEY9472061.1"/>
    <property type="molecule type" value="Genomic_DNA"/>
</dbReference>
<organism evidence="1 2">
    <name type="scientific">Bradyrhizobium yuanmingense</name>
    <dbReference type="NCBI Taxonomy" id="108015"/>
    <lineage>
        <taxon>Bacteria</taxon>
        <taxon>Pseudomonadati</taxon>
        <taxon>Pseudomonadota</taxon>
        <taxon>Alphaproteobacteria</taxon>
        <taxon>Hyphomicrobiales</taxon>
        <taxon>Nitrobacteraceae</taxon>
        <taxon>Bradyrhizobium</taxon>
    </lineage>
</organism>
<protein>
    <recommendedName>
        <fullName evidence="3">DUF1488 family protein</fullName>
    </recommendedName>
</protein>
<accession>A0ABV4GK27</accession>
<name>A0ABV4GK27_9BRAD</name>
<proteinExistence type="predicted"/>
<evidence type="ECO:0000313" key="1">
    <source>
        <dbReference type="EMBL" id="MEY9472061.1"/>
    </source>
</evidence>
<evidence type="ECO:0008006" key="3">
    <source>
        <dbReference type="Google" id="ProtNLM"/>
    </source>
</evidence>
<sequence length="104" mass="12188">MGDNRNFKVNVARIEMIKPNERGEDIRLTFHFEGDETSFTLPIFLNSREFDDTEIVKVARSKLHDLFRHLSGQCEDWQLSDDERRELAKINVRPSAYSKSTLSK</sequence>